<dbReference type="InterPro" id="IPR052940">
    <property type="entry name" value="Carb_Esterase_6"/>
</dbReference>
<keyword evidence="2" id="KW-0732">Signal</keyword>
<dbReference type="OrthoDB" id="9795554at2"/>
<dbReference type="Proteomes" id="UP000293347">
    <property type="component" value="Unassembled WGS sequence"/>
</dbReference>
<dbReference type="InterPro" id="IPR005181">
    <property type="entry name" value="SASA"/>
</dbReference>
<evidence type="ECO:0000256" key="2">
    <source>
        <dbReference type="SAM" id="SignalP"/>
    </source>
</evidence>
<comment type="caution">
    <text evidence="4">The sequence shown here is derived from an EMBL/GenBank/DDBJ whole genome shotgun (WGS) entry which is preliminary data.</text>
</comment>
<protein>
    <submittedName>
        <fullName evidence="4">Sialate O-acetylesterase</fullName>
    </submittedName>
</protein>
<name>A0A4R0NDN0_9SPHI</name>
<dbReference type="SUPFAM" id="SSF52266">
    <property type="entry name" value="SGNH hydrolase"/>
    <property type="match status" value="1"/>
</dbReference>
<dbReference type="GO" id="GO:0016788">
    <property type="term" value="F:hydrolase activity, acting on ester bonds"/>
    <property type="evidence" value="ECO:0007669"/>
    <property type="project" value="UniProtKB-ARBA"/>
</dbReference>
<organism evidence="4 5">
    <name type="scientific">Pedobacter psychroterrae</name>
    <dbReference type="NCBI Taxonomy" id="2530453"/>
    <lineage>
        <taxon>Bacteria</taxon>
        <taxon>Pseudomonadati</taxon>
        <taxon>Bacteroidota</taxon>
        <taxon>Sphingobacteriia</taxon>
        <taxon>Sphingobacteriales</taxon>
        <taxon>Sphingobacteriaceae</taxon>
        <taxon>Pedobacter</taxon>
    </lineage>
</organism>
<evidence type="ECO:0000259" key="3">
    <source>
        <dbReference type="Pfam" id="PF03629"/>
    </source>
</evidence>
<evidence type="ECO:0000256" key="1">
    <source>
        <dbReference type="ARBA" id="ARBA00022801"/>
    </source>
</evidence>
<feature type="chain" id="PRO_5020266973" evidence="2">
    <location>
        <begin position="21"/>
        <end position="259"/>
    </location>
</feature>
<evidence type="ECO:0000313" key="4">
    <source>
        <dbReference type="EMBL" id="TCC98308.1"/>
    </source>
</evidence>
<proteinExistence type="predicted"/>
<dbReference type="AlphaFoldDB" id="A0A4R0NDN0"/>
<dbReference type="PANTHER" id="PTHR31988">
    <property type="entry name" value="ESTERASE, PUTATIVE (DUF303)-RELATED"/>
    <property type="match status" value="1"/>
</dbReference>
<evidence type="ECO:0000313" key="5">
    <source>
        <dbReference type="Proteomes" id="UP000293347"/>
    </source>
</evidence>
<dbReference type="Pfam" id="PF03629">
    <property type="entry name" value="SASA"/>
    <property type="match status" value="1"/>
</dbReference>
<sequence>MKFRITLMGLLVLIISSVAGQEKIDPNFELYILIGQSNMAGRGVITPEEQLAGNPRVFMLDKDYHWILAKHPLHFDKPKAAGVGPGLAFGVAMAEANPNVTIGLVPCAVGGTSIELWQPGAYDKATKTHPYDDALTRIKEAMKSGTVKGILWHQGEGNSSVQKSKTYLMQLDTLVSRVRKEVGDPNVPFVVGELGRYRPQYALINTELAKVPGLIPVTGLVSSEGLVHKGDSTHLDATSANSLGRRFAEKMIEMQHPHK</sequence>
<reference evidence="4 5" key="1">
    <citation type="submission" date="2019-02" db="EMBL/GenBank/DDBJ databases">
        <title>Pedobacter sp. RP-1-14 sp. nov., isolated from Arctic soil.</title>
        <authorList>
            <person name="Dahal R.H."/>
        </authorList>
    </citation>
    <scope>NUCLEOTIDE SEQUENCE [LARGE SCALE GENOMIC DNA]</scope>
    <source>
        <strain evidence="4 5">RP-1-14</strain>
    </source>
</reference>
<feature type="signal peptide" evidence="2">
    <location>
        <begin position="1"/>
        <end position="20"/>
    </location>
</feature>
<feature type="domain" description="Sialate O-acetylesterase" evidence="3">
    <location>
        <begin position="28"/>
        <end position="252"/>
    </location>
</feature>
<gene>
    <name evidence="4" type="ORF">EZ437_18595</name>
</gene>
<keyword evidence="1" id="KW-0378">Hydrolase</keyword>
<dbReference type="Gene3D" id="3.40.50.1110">
    <property type="entry name" value="SGNH hydrolase"/>
    <property type="match status" value="1"/>
</dbReference>
<dbReference type="EMBL" id="SJSL01000007">
    <property type="protein sequence ID" value="TCC98308.1"/>
    <property type="molecule type" value="Genomic_DNA"/>
</dbReference>
<accession>A0A4R0NDN0</accession>
<dbReference type="InterPro" id="IPR036514">
    <property type="entry name" value="SGNH_hydro_sf"/>
</dbReference>
<dbReference type="PANTHER" id="PTHR31988:SF19">
    <property type="entry name" value="9-O-ACETYL-N-ACETYLNEURAMINIC ACID DEACETYLASE-RELATED"/>
    <property type="match status" value="1"/>
</dbReference>
<keyword evidence="5" id="KW-1185">Reference proteome</keyword>